<evidence type="ECO:0000256" key="1">
    <source>
        <dbReference type="SAM" id="Phobius"/>
    </source>
</evidence>
<feature type="transmembrane region" description="Helical" evidence="1">
    <location>
        <begin position="39"/>
        <end position="62"/>
    </location>
</feature>
<keyword evidence="1" id="KW-1133">Transmembrane helix</keyword>
<keyword evidence="3" id="KW-1185">Reference proteome</keyword>
<keyword evidence="1" id="KW-0472">Membrane</keyword>
<evidence type="ECO:0000313" key="2">
    <source>
        <dbReference type="EMBL" id="TFD03333.1"/>
    </source>
</evidence>
<evidence type="ECO:0008006" key="4">
    <source>
        <dbReference type="Google" id="ProtNLM"/>
    </source>
</evidence>
<comment type="caution">
    <text evidence="2">The sequence shown here is derived from an EMBL/GenBank/DDBJ whole genome shotgun (WGS) entry which is preliminary data.</text>
</comment>
<accession>A0ABY2JDY6</accession>
<gene>
    <name evidence="2" type="ORF">E3T25_06890</name>
</gene>
<dbReference type="RefSeq" id="WP_134373308.1">
    <property type="nucleotide sequence ID" value="NZ_SOGO01000021.1"/>
</dbReference>
<sequence length="222" mass="24023">MSRRSSVTDELVLGAEPRVDLLPPEVAAGRRGKALRRNLGASVVLVVLLALAGVAGSSWLVMQSQDNLVLAQDRTIELLAEQSKYVEARNVQNEVDLAISARRLGASTEIDWKEYLESVRTILPTDVTIDAVTVNSASPLSLYDQATVPLQGARVATLILDLTSTNLPEAPAWLTGLKDLPGYEDGTPGTITQTDLGTYQVNLVLHINEEAFSQRFADAEEK</sequence>
<reference evidence="2 3" key="1">
    <citation type="submission" date="2019-03" db="EMBL/GenBank/DDBJ databases">
        <title>Genomics of glacier-inhabiting Cryobacterium strains.</title>
        <authorList>
            <person name="Liu Q."/>
            <person name="Xin Y.-H."/>
        </authorList>
    </citation>
    <scope>NUCLEOTIDE SEQUENCE [LARGE SCALE GENOMIC DNA]</scope>
    <source>
        <strain evidence="2 3">TMT2-16</strain>
    </source>
</reference>
<name>A0ABY2JDY6_9MICO</name>
<evidence type="ECO:0000313" key="3">
    <source>
        <dbReference type="Proteomes" id="UP000297851"/>
    </source>
</evidence>
<dbReference type="Proteomes" id="UP000297851">
    <property type="component" value="Unassembled WGS sequence"/>
</dbReference>
<dbReference type="EMBL" id="SOGO01000021">
    <property type="protein sequence ID" value="TFD03333.1"/>
    <property type="molecule type" value="Genomic_DNA"/>
</dbReference>
<proteinExistence type="predicted"/>
<keyword evidence="1" id="KW-0812">Transmembrane</keyword>
<protein>
    <recommendedName>
        <fullName evidence="4">Fimbrial assembly protein</fullName>
    </recommendedName>
</protein>
<organism evidence="2 3">
    <name type="scientific">Cryobacterium sandaracinum</name>
    <dbReference type="NCBI Taxonomy" id="1259247"/>
    <lineage>
        <taxon>Bacteria</taxon>
        <taxon>Bacillati</taxon>
        <taxon>Actinomycetota</taxon>
        <taxon>Actinomycetes</taxon>
        <taxon>Micrococcales</taxon>
        <taxon>Microbacteriaceae</taxon>
        <taxon>Cryobacterium</taxon>
    </lineage>
</organism>